<feature type="compositionally biased region" description="Basic and acidic residues" evidence="1">
    <location>
        <begin position="220"/>
        <end position="244"/>
    </location>
</feature>
<feature type="region of interest" description="Disordered" evidence="1">
    <location>
        <begin position="1383"/>
        <end position="1467"/>
    </location>
</feature>
<gene>
    <name evidence="2" type="ORF">MENT_LOCUS26098</name>
</gene>
<feature type="compositionally biased region" description="Polar residues" evidence="1">
    <location>
        <begin position="1823"/>
        <end position="1833"/>
    </location>
</feature>
<reference evidence="2 3" key="1">
    <citation type="submission" date="2020-08" db="EMBL/GenBank/DDBJ databases">
        <authorList>
            <person name="Koutsovoulos G."/>
            <person name="Danchin GJ E."/>
        </authorList>
    </citation>
    <scope>NUCLEOTIDE SEQUENCE [LARGE SCALE GENOMIC DNA]</scope>
</reference>
<feature type="compositionally biased region" description="Polar residues" evidence="1">
    <location>
        <begin position="82"/>
        <end position="118"/>
    </location>
</feature>
<evidence type="ECO:0000256" key="1">
    <source>
        <dbReference type="SAM" id="MobiDB-lite"/>
    </source>
</evidence>
<feature type="compositionally biased region" description="Acidic residues" evidence="1">
    <location>
        <begin position="737"/>
        <end position="749"/>
    </location>
</feature>
<feature type="region of interest" description="Disordered" evidence="1">
    <location>
        <begin position="633"/>
        <end position="654"/>
    </location>
</feature>
<feature type="compositionally biased region" description="Polar residues" evidence="1">
    <location>
        <begin position="1663"/>
        <end position="1684"/>
    </location>
</feature>
<organism evidence="2 3">
    <name type="scientific">Meloidogyne enterolobii</name>
    <name type="common">Root-knot nematode worm</name>
    <name type="synonym">Meloidogyne mayaguensis</name>
    <dbReference type="NCBI Taxonomy" id="390850"/>
    <lineage>
        <taxon>Eukaryota</taxon>
        <taxon>Metazoa</taxon>
        <taxon>Ecdysozoa</taxon>
        <taxon>Nematoda</taxon>
        <taxon>Chromadorea</taxon>
        <taxon>Rhabditida</taxon>
        <taxon>Tylenchina</taxon>
        <taxon>Tylenchomorpha</taxon>
        <taxon>Tylenchoidea</taxon>
        <taxon>Meloidogynidae</taxon>
        <taxon>Meloidogyninae</taxon>
        <taxon>Meloidogyne</taxon>
    </lineage>
</organism>
<feature type="compositionally biased region" description="Basic and acidic residues" evidence="1">
    <location>
        <begin position="808"/>
        <end position="823"/>
    </location>
</feature>
<feature type="compositionally biased region" description="Basic and acidic residues" evidence="1">
    <location>
        <begin position="38"/>
        <end position="47"/>
    </location>
</feature>
<comment type="caution">
    <text evidence="2">The sequence shown here is derived from an EMBL/GenBank/DDBJ whole genome shotgun (WGS) entry which is preliminary data.</text>
</comment>
<feature type="region of interest" description="Disordered" evidence="1">
    <location>
        <begin position="1611"/>
        <end position="1699"/>
    </location>
</feature>
<feature type="compositionally biased region" description="Low complexity" evidence="1">
    <location>
        <begin position="1091"/>
        <end position="1109"/>
    </location>
</feature>
<evidence type="ECO:0000313" key="3">
    <source>
        <dbReference type="Proteomes" id="UP000580250"/>
    </source>
</evidence>
<feature type="region of interest" description="Disordered" evidence="1">
    <location>
        <begin position="1149"/>
        <end position="1182"/>
    </location>
</feature>
<feature type="region of interest" description="Disordered" evidence="1">
    <location>
        <begin position="1278"/>
        <end position="1359"/>
    </location>
</feature>
<dbReference type="Proteomes" id="UP000580250">
    <property type="component" value="Unassembled WGS sequence"/>
</dbReference>
<dbReference type="InterPro" id="IPR036575">
    <property type="entry name" value="TFIIS_cen_dom_sf"/>
</dbReference>
<feature type="compositionally biased region" description="Basic and acidic residues" evidence="1">
    <location>
        <begin position="1301"/>
        <end position="1310"/>
    </location>
</feature>
<proteinExistence type="predicted"/>
<feature type="region of interest" description="Disordered" evidence="1">
    <location>
        <begin position="220"/>
        <end position="291"/>
    </location>
</feature>
<feature type="compositionally biased region" description="Polar residues" evidence="1">
    <location>
        <begin position="1151"/>
        <end position="1182"/>
    </location>
</feature>
<feature type="compositionally biased region" description="Polar residues" evidence="1">
    <location>
        <begin position="1064"/>
        <end position="1090"/>
    </location>
</feature>
<feature type="compositionally biased region" description="Polar residues" evidence="1">
    <location>
        <begin position="795"/>
        <end position="807"/>
    </location>
</feature>
<feature type="compositionally biased region" description="Pro residues" evidence="1">
    <location>
        <begin position="1413"/>
        <end position="1458"/>
    </location>
</feature>
<feature type="region of interest" description="Disordered" evidence="1">
    <location>
        <begin position="790"/>
        <end position="823"/>
    </location>
</feature>
<feature type="compositionally biased region" description="Acidic residues" evidence="1">
    <location>
        <begin position="1799"/>
        <end position="1814"/>
    </location>
</feature>
<dbReference type="OrthoDB" id="1884872at2759"/>
<sequence>MEEQETLPVEFENNQEIERLEEQEGQGAEDQEPQEMGEPEREEREELSVEVNEEQEPQETLIVADESSPSQDDNNVSEEITDTNLEQEQTQINDSILDHPTTSSIQNEEVEQPTTTSPVHEEMDQIATVSSPQNEKMMDQGPQNEEKEEQSAPTTSTPNLITTCAPLQTLASGLALARIADFFAQEDERVLRCHGFKAVFIPCEKLETVLQRDRKDLKLKQMKEQREKRMAENEERKRKNRETYGNDSDSDRDEREKKRRKKEKHHSSSSDHKRKRSPSNNYSGSIRDEAKTPQKRNFAPVVQCCVCELIVSKERFGGRDTLFCSQECISKKAEDARKCVKEGERILVIDHKGAMMNHSNLNPTIENLEEFLLANPSYQPVLASEQIEEANQRLHDPVYQKKVESMRVDVRKAIETALQKRSKSANMNFSLKRYKDLGMEIERSLFSVHQDVNLRYRKWFKSFITVINDEMNGFFRDVLRDKVSVKKLVTLSNDQMNVPLPQKDQPNASFSISSTDIAAPSTSNSSFNIAAAELTSISEMPEENAINESFASADSISTIRKKIGPTTSRHSMVKKTPLSNVQAKSAIDDILGDMNKDTTHLHQSHLYDANCGVCKQMNLRKFAEKERKERLEAKLEQKRKAEEAKSGSQLSFPNLDPSIQAAMLEASAAETASNELDFLKQNKNRQQRETFDTSPSISNSNNMLLGGDVILGRCDDPLDQERRLRDPLGLESVDALPPEEENIQEEDDNMSTFGQANDDDFDDGGGDFSNNIGDDSCYESEMPLQQLASERHNDTATTTASGDFRSTQNDHHLSHQKEKHKENDQIVVPRVIPPFEQIKSNNNNREIDNNGNWNMRRKSFNNGNNGGPSPTVNNVPMRSEEQQEFIRGGQKFTNKHQVWRGKFIWNSFISFDCKLTAISNRGAFKAGRELPQSLQVMGRSEASGVWHYIGRLTDSWDKQVILLLVEHPQDTYQYELYMRCFEKVSSCDNQQIIVLDLAGHEHIKDGYVFTLGPGMSLPSVLLPLDGPGLPDWCMHRAFMIIMLVRRMDREDKLWRKQQDESWRQQRTLQPSERFDSSTPQHQQKNLSSPFDSQMDWSSSQQQIPNNNSNLRTPNISDMPNWRKPRVAEDSLITTVSCAQPPVWPPPEDSCIASTSQNLETTRHQTTNSPHLNNNRHNSEPASNNILLENGEESQMPIIETVDELLREIRDQDDPKHIILLVGNFLQAHSDLTTEERLDISLAVRQRTILEQNKGSNNNVDNVVDESTRTPTTALLEYNNEKTSEKNKATSEVTSVVVEQEEGVRSNNRDPLEEENETEKEVEQQQEGVEETNEATATSTSAVVVEGEQQPTNESLRPYSPSDFIIDTQIRSIINCEDLNVSKKKNIEPRRNTAPSQPSPLSKLPSNRVSSSPRPVPPLSSPVPPSQQQHPPPPPPPPSSPPPPPPALSSPQPPPPPPTTTTIASADPNASTFIPMAVLFQQPPPPPSTFLPCQLLQTIPNIAESTTTNISPSKCLLPPPPPPPPLSTTLFHLPPPQIPPNIAADLTATTTPISNKCLLPPPPPPPSLQQQHPTSSNILGGDYGGNSSNVNDDSMFCEDIELDNFDSITALHSQKRQQQQQKRIFVPPSPTTTPNMLRGPQQQHQQQTPSIPPLRHQQPPPTTPLNRQQQQHIPSLIRQQQSSSAAIPPPLRQQQTPTLIPPLRQQQFTPIFGRQQQPIPSLRHQLVHQQSPIPPLITNSRGRNEFRNPQNLLQINPREDNIPPPQPSQKQQLPPLKQTPPPTRQPPTSSQKSVQQQPEEKEEGEIDYLTEELEIPADFGLPTSFFSNKQRWED</sequence>
<dbReference type="SUPFAM" id="SSF46942">
    <property type="entry name" value="Elongation factor TFIIS domain 2"/>
    <property type="match status" value="1"/>
</dbReference>
<feature type="region of interest" description="Disordered" evidence="1">
    <location>
        <begin position="1"/>
        <end position="160"/>
    </location>
</feature>
<feature type="region of interest" description="Disordered" evidence="1">
    <location>
        <begin position="726"/>
        <end position="777"/>
    </location>
</feature>
<dbReference type="PANTHER" id="PTHR11477:SF51">
    <property type="entry name" value="PROTEIN PARTNER OF SNF, ISOFORM B"/>
    <property type="match status" value="1"/>
</dbReference>
<feature type="compositionally biased region" description="Low complexity" evidence="1">
    <location>
        <begin position="1394"/>
        <end position="1412"/>
    </location>
</feature>
<feature type="compositionally biased region" description="Basic and acidic residues" evidence="1">
    <location>
        <begin position="633"/>
        <end position="645"/>
    </location>
</feature>
<feature type="compositionally biased region" description="Low complexity" evidence="1">
    <location>
        <begin position="1333"/>
        <end position="1345"/>
    </location>
</feature>
<dbReference type="EMBL" id="CAJEWN010000235">
    <property type="protein sequence ID" value="CAD2174437.1"/>
    <property type="molecule type" value="Genomic_DNA"/>
</dbReference>
<feature type="compositionally biased region" description="Basic and acidic residues" evidence="1">
    <location>
        <begin position="1278"/>
        <end position="1288"/>
    </location>
</feature>
<dbReference type="PANTHER" id="PTHR11477">
    <property type="entry name" value="TRANSCRIPTION FACTOR S-II ZINC FINGER DOMAIN-CONTAINING PROTEIN"/>
    <property type="match status" value="1"/>
</dbReference>
<feature type="compositionally biased region" description="Polar residues" evidence="1">
    <location>
        <begin position="151"/>
        <end position="160"/>
    </location>
</feature>
<evidence type="ECO:0000313" key="2">
    <source>
        <dbReference type="EMBL" id="CAD2174437.1"/>
    </source>
</evidence>
<dbReference type="GO" id="GO:0005634">
    <property type="term" value="C:nucleus"/>
    <property type="evidence" value="ECO:0007669"/>
    <property type="project" value="TreeGrafter"/>
</dbReference>
<dbReference type="GO" id="GO:0006351">
    <property type="term" value="P:DNA-templated transcription"/>
    <property type="evidence" value="ECO:0007669"/>
    <property type="project" value="InterPro"/>
</dbReference>
<protein>
    <submittedName>
        <fullName evidence="2">Uncharacterized protein</fullName>
    </submittedName>
</protein>
<feature type="compositionally biased region" description="Acidic residues" evidence="1">
    <location>
        <begin position="23"/>
        <end position="37"/>
    </location>
</feature>
<feature type="region of interest" description="Disordered" evidence="1">
    <location>
        <begin position="1754"/>
        <end position="1833"/>
    </location>
</feature>
<feature type="region of interest" description="Disordered" evidence="1">
    <location>
        <begin position="1552"/>
        <end position="1591"/>
    </location>
</feature>
<dbReference type="PRINTS" id="PR01217">
    <property type="entry name" value="PRICHEXTENSN"/>
</dbReference>
<name>A0A6V7VHP9_MELEN</name>
<accession>A0A6V7VHP9</accession>
<dbReference type="Gene3D" id="1.10.472.30">
    <property type="entry name" value="Transcription elongation factor S-II, central domain"/>
    <property type="match status" value="1"/>
</dbReference>
<feature type="region of interest" description="Disordered" evidence="1">
    <location>
        <begin position="1056"/>
        <end position="1121"/>
    </location>
</feature>